<evidence type="ECO:0000313" key="1">
    <source>
        <dbReference type="EMBL" id="MPN18211.1"/>
    </source>
</evidence>
<name>A0A645FUN4_9ZZZZ</name>
<comment type="caution">
    <text evidence="1">The sequence shown here is derived from an EMBL/GenBank/DDBJ whole genome shotgun (WGS) entry which is preliminary data.</text>
</comment>
<dbReference type="AlphaFoldDB" id="A0A645FUN4"/>
<sequence>MLTARIDEPDEVLDKLYKDSALGLILPGRCHALMRKFRSDCLLSRGTALCRYMIQRLYMLTPPLNMQ</sequence>
<organism evidence="1">
    <name type="scientific">bioreactor metagenome</name>
    <dbReference type="NCBI Taxonomy" id="1076179"/>
    <lineage>
        <taxon>unclassified sequences</taxon>
        <taxon>metagenomes</taxon>
        <taxon>ecological metagenomes</taxon>
    </lineage>
</organism>
<proteinExistence type="predicted"/>
<gene>
    <name evidence="1" type="ORF">SDC9_165570</name>
</gene>
<accession>A0A645FUN4</accession>
<reference evidence="1" key="1">
    <citation type="submission" date="2019-08" db="EMBL/GenBank/DDBJ databases">
        <authorList>
            <person name="Kucharzyk K."/>
            <person name="Murdoch R.W."/>
            <person name="Higgins S."/>
            <person name="Loffler F."/>
        </authorList>
    </citation>
    <scope>NUCLEOTIDE SEQUENCE</scope>
</reference>
<protein>
    <submittedName>
        <fullName evidence="1">Uncharacterized protein</fullName>
    </submittedName>
</protein>
<dbReference type="EMBL" id="VSSQ01065494">
    <property type="protein sequence ID" value="MPN18211.1"/>
    <property type="molecule type" value="Genomic_DNA"/>
</dbReference>